<evidence type="ECO:0000256" key="2">
    <source>
        <dbReference type="ARBA" id="ARBA00010024"/>
    </source>
</evidence>
<dbReference type="InterPro" id="IPR049808">
    <property type="entry name" value="CONSTANS-like_Bbox1"/>
</dbReference>
<evidence type="ECO:0000256" key="1">
    <source>
        <dbReference type="ARBA" id="ARBA00004123"/>
    </source>
</evidence>
<feature type="domain" description="Cytochrome c" evidence="12">
    <location>
        <begin position="47"/>
        <end position="177"/>
    </location>
</feature>
<sequence length="429" mass="46012">MSCVVCAAQAAVYCENDKALLCKDCDTRIHLSNAVAARHTRRVPCEGGCSKGASLFCRCDNAYMCDACHGANPLSATHEVEPAAPLPALEQDFSPFDPLPVAAARPCESVAQSAASPTWFVNDDKPMVTFDETLVLSPSGSEAVVPVMSVPIDDYAFTGPDTFKEIKDKLAFESLELDNAWLDMGFDFSDILSDAPSDAGLVPTLDADAADAAADALVPSFTEDFPTAEAATIAPAEPSKKRRTADASEEQPASKVPTLPSKEAPPQLPQPQPLLPAQPHHILANPLPQTASSLFFPMPSAASQQQLLSSSSSFVQQPAVAVPMPTAVHQHQPPSATATASTKNSATLPYQAALAAGLNLTREQRVARYREKRKNRKFEKTIRYASRKAYAEIRPRIKGRFARKEEIEAWKAAHGGDDAVVPDILDGEF</sequence>
<dbReference type="SMART" id="SM00336">
    <property type="entry name" value="BBOX"/>
    <property type="match status" value="2"/>
</dbReference>
<dbReference type="AlphaFoldDB" id="A0AAD3HI76"/>
<dbReference type="EMBL" id="BMAR01000003">
    <property type="protein sequence ID" value="GFR42259.1"/>
    <property type="molecule type" value="Genomic_DNA"/>
</dbReference>
<dbReference type="GO" id="GO:0005634">
    <property type="term" value="C:nucleus"/>
    <property type="evidence" value="ECO:0007669"/>
    <property type="project" value="UniProtKB-SubCell"/>
</dbReference>
<gene>
    <name evidence="14" type="ORF">Agub_g3154</name>
</gene>
<evidence type="ECO:0000256" key="6">
    <source>
        <dbReference type="ARBA" id="ARBA00023242"/>
    </source>
</evidence>
<dbReference type="PANTHER" id="PTHR31319:SF77">
    <property type="entry name" value="ZINC FINGER PROTEIN CONSTANS-LIKE 4"/>
    <property type="match status" value="1"/>
</dbReference>
<dbReference type="PROSITE" id="PS50119">
    <property type="entry name" value="ZF_BBOX"/>
    <property type="match status" value="1"/>
</dbReference>
<dbReference type="Pfam" id="PF06203">
    <property type="entry name" value="CCT"/>
    <property type="match status" value="1"/>
</dbReference>
<dbReference type="GO" id="GO:0009055">
    <property type="term" value="F:electron transfer activity"/>
    <property type="evidence" value="ECO:0007669"/>
    <property type="project" value="InterPro"/>
</dbReference>
<dbReference type="InterPro" id="IPR010402">
    <property type="entry name" value="CCT_domain"/>
</dbReference>
<evidence type="ECO:0000256" key="9">
    <source>
        <dbReference type="PROSITE-ProRule" id="PRU00433"/>
    </source>
</evidence>
<dbReference type="Proteomes" id="UP001054857">
    <property type="component" value="Unassembled WGS sequence"/>
</dbReference>
<evidence type="ECO:0000259" key="11">
    <source>
        <dbReference type="PROSITE" id="PS50119"/>
    </source>
</evidence>
<keyword evidence="3 9" id="KW-0479">Metal-binding</keyword>
<keyword evidence="15" id="KW-1185">Reference proteome</keyword>
<dbReference type="GO" id="GO:0003700">
    <property type="term" value="F:DNA-binding transcription factor activity"/>
    <property type="evidence" value="ECO:0007669"/>
    <property type="project" value="TreeGrafter"/>
</dbReference>
<reference evidence="14 15" key="1">
    <citation type="journal article" date="2021" name="Sci. Rep.">
        <title>Genome sequencing of the multicellular alga Astrephomene provides insights into convergent evolution of germ-soma differentiation.</title>
        <authorList>
            <person name="Yamashita S."/>
            <person name="Yamamoto K."/>
            <person name="Matsuzaki R."/>
            <person name="Suzuki S."/>
            <person name="Yamaguchi H."/>
            <person name="Hirooka S."/>
            <person name="Minakuchi Y."/>
            <person name="Miyagishima S."/>
            <person name="Kawachi M."/>
            <person name="Toyoda A."/>
            <person name="Nozaki H."/>
        </authorList>
    </citation>
    <scope>NUCLEOTIDE SEQUENCE [LARGE SCALE GENOMIC DNA]</scope>
    <source>
        <strain evidence="14 15">NIES-4017</strain>
    </source>
</reference>
<feature type="compositionally biased region" description="Pro residues" evidence="10">
    <location>
        <begin position="266"/>
        <end position="276"/>
    </location>
</feature>
<keyword evidence="4" id="KW-0862">Zinc</keyword>
<evidence type="ECO:0000256" key="4">
    <source>
        <dbReference type="ARBA" id="ARBA00022833"/>
    </source>
</evidence>
<name>A0AAD3HI76_9CHLO</name>
<dbReference type="CDD" id="cd19821">
    <property type="entry name" value="Bbox1_BBX-like"/>
    <property type="match status" value="1"/>
</dbReference>
<organism evidence="14 15">
    <name type="scientific">Astrephomene gubernaculifera</name>
    <dbReference type="NCBI Taxonomy" id="47775"/>
    <lineage>
        <taxon>Eukaryota</taxon>
        <taxon>Viridiplantae</taxon>
        <taxon>Chlorophyta</taxon>
        <taxon>core chlorophytes</taxon>
        <taxon>Chlorophyceae</taxon>
        <taxon>CS clade</taxon>
        <taxon>Chlamydomonadales</taxon>
        <taxon>Astrephomenaceae</taxon>
        <taxon>Astrephomene</taxon>
    </lineage>
</organism>
<dbReference type="GO" id="GO:0020037">
    <property type="term" value="F:heme binding"/>
    <property type="evidence" value="ECO:0007669"/>
    <property type="project" value="InterPro"/>
</dbReference>
<feature type="region of interest" description="Disordered" evidence="10">
    <location>
        <begin position="229"/>
        <end position="280"/>
    </location>
</feature>
<keyword evidence="6 8" id="KW-0539">Nucleus</keyword>
<evidence type="ECO:0000259" key="12">
    <source>
        <dbReference type="PROSITE" id="PS51007"/>
    </source>
</evidence>
<dbReference type="GO" id="GO:0008270">
    <property type="term" value="F:zinc ion binding"/>
    <property type="evidence" value="ECO:0007669"/>
    <property type="project" value="UniProtKB-KW"/>
</dbReference>
<evidence type="ECO:0000256" key="3">
    <source>
        <dbReference type="ARBA" id="ARBA00022723"/>
    </source>
</evidence>
<dbReference type="PANTHER" id="PTHR31319">
    <property type="entry name" value="ZINC FINGER PROTEIN CONSTANS-LIKE 4"/>
    <property type="match status" value="1"/>
</dbReference>
<evidence type="ECO:0000256" key="10">
    <source>
        <dbReference type="SAM" id="MobiDB-lite"/>
    </source>
</evidence>
<feature type="domain" description="CCT" evidence="13">
    <location>
        <begin position="362"/>
        <end position="404"/>
    </location>
</feature>
<evidence type="ECO:0000256" key="8">
    <source>
        <dbReference type="PROSITE-ProRule" id="PRU00357"/>
    </source>
</evidence>
<dbReference type="InterPro" id="IPR000315">
    <property type="entry name" value="Znf_B-box"/>
</dbReference>
<protein>
    <submittedName>
        <fullName evidence="14">Uncharacterized protein</fullName>
    </submittedName>
</protein>
<keyword evidence="5 9" id="KW-0408">Iron</keyword>
<evidence type="ECO:0000313" key="14">
    <source>
        <dbReference type="EMBL" id="GFR42259.1"/>
    </source>
</evidence>
<dbReference type="PROSITE" id="PS51017">
    <property type="entry name" value="CCT"/>
    <property type="match status" value="1"/>
</dbReference>
<proteinExistence type="inferred from homology"/>
<feature type="domain" description="B box-type" evidence="11">
    <location>
        <begin position="40"/>
        <end position="83"/>
    </location>
</feature>
<evidence type="ECO:0000256" key="7">
    <source>
        <dbReference type="PROSITE-ProRule" id="PRU00024"/>
    </source>
</evidence>
<evidence type="ECO:0000313" key="15">
    <source>
        <dbReference type="Proteomes" id="UP001054857"/>
    </source>
</evidence>
<comment type="similarity">
    <text evidence="2">Belongs to the CONSTANS family.</text>
</comment>
<keyword evidence="7" id="KW-0863">Zinc-finger</keyword>
<evidence type="ECO:0000259" key="13">
    <source>
        <dbReference type="PROSITE" id="PS51017"/>
    </source>
</evidence>
<comment type="caution">
    <text evidence="14">The sequence shown here is derived from an EMBL/GenBank/DDBJ whole genome shotgun (WGS) entry which is preliminary data.</text>
</comment>
<dbReference type="PROSITE" id="PS51007">
    <property type="entry name" value="CYTC"/>
    <property type="match status" value="1"/>
</dbReference>
<evidence type="ECO:0000256" key="5">
    <source>
        <dbReference type="ARBA" id="ARBA00023004"/>
    </source>
</evidence>
<accession>A0AAD3HI76</accession>
<dbReference type="InterPro" id="IPR009056">
    <property type="entry name" value="Cyt_c-like_dom"/>
</dbReference>
<dbReference type="InterPro" id="IPR045281">
    <property type="entry name" value="CONSTANS-like"/>
</dbReference>
<comment type="subcellular location">
    <subcellularLocation>
        <location evidence="1 8">Nucleus</location>
    </subcellularLocation>
</comment>
<keyword evidence="9" id="KW-0349">Heme</keyword>